<sequence length="40" mass="4226">MSEEVGEPPLPRVPDGAVMVTLKIARFNPDDPDAFAKTGG</sequence>
<dbReference type="Proteomes" id="UP000467130">
    <property type="component" value="Chromosome"/>
</dbReference>
<evidence type="ECO:0000313" key="2">
    <source>
        <dbReference type="Proteomes" id="UP000467130"/>
    </source>
</evidence>
<reference evidence="1 2" key="1">
    <citation type="journal article" date="2019" name="Emerg. Microbes Infect.">
        <title>Comprehensive subspecies identification of 175 nontuberculous mycobacteria species based on 7547 genomic profiles.</title>
        <authorList>
            <person name="Matsumoto Y."/>
            <person name="Kinjo T."/>
            <person name="Motooka D."/>
            <person name="Nabeya D."/>
            <person name="Jung N."/>
            <person name="Uechi K."/>
            <person name="Horii T."/>
            <person name="Iida T."/>
            <person name="Fujita J."/>
            <person name="Nakamura S."/>
        </authorList>
    </citation>
    <scope>NUCLEOTIDE SEQUENCE [LARGE SCALE GENOMIC DNA]</scope>
    <source>
        <strain evidence="1 2">JCM 17783</strain>
    </source>
</reference>
<evidence type="ECO:0000313" key="1">
    <source>
        <dbReference type="EMBL" id="BBY22459.1"/>
    </source>
</evidence>
<dbReference type="AlphaFoldDB" id="A0A7I7Q863"/>
<dbReference type="EMBL" id="AP022587">
    <property type="protein sequence ID" value="BBY22459.1"/>
    <property type="molecule type" value="Genomic_DNA"/>
</dbReference>
<keyword evidence="2" id="KW-1185">Reference proteome</keyword>
<proteinExistence type="predicted"/>
<gene>
    <name evidence="1" type="ORF">MSTO_26640</name>
</gene>
<name>A0A7I7Q863_9MYCO</name>
<dbReference type="KEGG" id="msto:MSTO_26640"/>
<organism evidence="1 2">
    <name type="scientific">Mycobacterium stomatepiae</name>
    <dbReference type="NCBI Taxonomy" id="470076"/>
    <lineage>
        <taxon>Bacteria</taxon>
        <taxon>Bacillati</taxon>
        <taxon>Actinomycetota</taxon>
        <taxon>Actinomycetes</taxon>
        <taxon>Mycobacteriales</taxon>
        <taxon>Mycobacteriaceae</taxon>
        <taxon>Mycobacterium</taxon>
        <taxon>Mycobacterium simiae complex</taxon>
    </lineage>
</organism>
<accession>A0A7I7Q863</accession>
<protein>
    <submittedName>
        <fullName evidence="1">Uncharacterized protein</fullName>
    </submittedName>
</protein>